<dbReference type="EMBL" id="CAEZWQ010000148">
    <property type="protein sequence ID" value="CAB4670605.1"/>
    <property type="molecule type" value="Genomic_DNA"/>
</dbReference>
<organism evidence="2">
    <name type="scientific">freshwater metagenome</name>
    <dbReference type="NCBI Taxonomy" id="449393"/>
    <lineage>
        <taxon>unclassified sequences</taxon>
        <taxon>metagenomes</taxon>
        <taxon>ecological metagenomes</taxon>
    </lineage>
</organism>
<feature type="region of interest" description="Disordered" evidence="1">
    <location>
        <begin position="70"/>
        <end position="92"/>
    </location>
</feature>
<name>A0A6J6MCZ0_9ZZZZ</name>
<evidence type="ECO:0000313" key="2">
    <source>
        <dbReference type="EMBL" id="CAB4670605.1"/>
    </source>
</evidence>
<dbReference type="AlphaFoldDB" id="A0A6J6MCZ0"/>
<protein>
    <submittedName>
        <fullName evidence="2">Unannotated protein</fullName>
    </submittedName>
</protein>
<proteinExistence type="predicted"/>
<sequence length="92" mass="9691">MAISKLLSKALIELATPTPARSIEAIKSAFSNGSAPLAASAPYRAAEIRLFVDSATLAKSPEMKTFAAFRDDSSKTSESTRPSPSAIFSVIE</sequence>
<reference evidence="2" key="1">
    <citation type="submission" date="2020-05" db="EMBL/GenBank/DDBJ databases">
        <authorList>
            <person name="Chiriac C."/>
            <person name="Salcher M."/>
            <person name="Ghai R."/>
            <person name="Kavagutti S V."/>
        </authorList>
    </citation>
    <scope>NUCLEOTIDE SEQUENCE</scope>
</reference>
<accession>A0A6J6MCZ0</accession>
<evidence type="ECO:0000256" key="1">
    <source>
        <dbReference type="SAM" id="MobiDB-lite"/>
    </source>
</evidence>
<gene>
    <name evidence="2" type="ORF">UFOPK2275_01043</name>
</gene>